<evidence type="ECO:0000313" key="2">
    <source>
        <dbReference type="Proteomes" id="UP000325182"/>
    </source>
</evidence>
<protein>
    <submittedName>
        <fullName evidence="1">Uncharacterized protein</fullName>
    </submittedName>
</protein>
<reference evidence="1 2" key="1">
    <citation type="submission" date="2019-08" db="EMBL/GenBank/DDBJ databases">
        <title>Bacillus genomes from the desert of Cuatro Cienegas, Coahuila.</title>
        <authorList>
            <person name="Olmedo-Alvarez G."/>
        </authorList>
    </citation>
    <scope>NUCLEOTIDE SEQUENCE [LARGE SCALE GENOMIC DNA]</scope>
    <source>
        <strain evidence="1 2">CH128b_4D</strain>
    </source>
</reference>
<accession>A0A5D4MIJ0</accession>
<sequence>MSVMGETYTDYVNRVAITIPDKYIDIKTGDSHSVSRVIQEQIEYHAHNHTLAHLVFSALDQYFKPGAKTGTNAEILHELENIKSMLQQGYVPKSGSPFPTKGQQTPKPLNMRDLNDILEAFGG</sequence>
<proteinExistence type="predicted"/>
<evidence type="ECO:0000313" key="1">
    <source>
        <dbReference type="EMBL" id="TYS01388.1"/>
    </source>
</evidence>
<name>A0A5D4MIJ0_9BACI</name>
<dbReference type="EMBL" id="VTEG01000001">
    <property type="protein sequence ID" value="TYS01388.1"/>
    <property type="molecule type" value="Genomic_DNA"/>
</dbReference>
<dbReference type="Proteomes" id="UP000325182">
    <property type="component" value="Unassembled WGS sequence"/>
</dbReference>
<organism evidence="1 2">
    <name type="scientific">Rossellomorea vietnamensis</name>
    <dbReference type="NCBI Taxonomy" id="218284"/>
    <lineage>
        <taxon>Bacteria</taxon>
        <taxon>Bacillati</taxon>
        <taxon>Bacillota</taxon>
        <taxon>Bacilli</taxon>
        <taxon>Bacillales</taxon>
        <taxon>Bacillaceae</taxon>
        <taxon>Rossellomorea</taxon>
    </lineage>
</organism>
<dbReference type="AlphaFoldDB" id="A0A5D4MIJ0"/>
<comment type="caution">
    <text evidence="1">The sequence shown here is derived from an EMBL/GenBank/DDBJ whole genome shotgun (WGS) entry which is preliminary data.</text>
</comment>
<gene>
    <name evidence="1" type="ORF">FZC84_01650</name>
</gene>